<protein>
    <recommendedName>
        <fullName evidence="1">CRISPR-associated protein Cas6 C-terminal domain-containing protein</fullName>
    </recommendedName>
</protein>
<evidence type="ECO:0000313" key="3">
    <source>
        <dbReference type="Proteomes" id="UP000002218"/>
    </source>
</evidence>
<gene>
    <name evidence="2" type="ordered locus">Namu_1232</name>
</gene>
<reference evidence="3" key="1">
    <citation type="submission" date="2009-09" db="EMBL/GenBank/DDBJ databases">
        <title>The complete genome of Nakamurella multipartita DSM 44233.</title>
        <authorList>
            <consortium name="US DOE Joint Genome Institute (JGI-PGF)"/>
            <person name="Lucas S."/>
            <person name="Copeland A."/>
            <person name="Lapidus A."/>
            <person name="Glavina del Rio T."/>
            <person name="Dalin E."/>
            <person name="Tice H."/>
            <person name="Bruce D."/>
            <person name="Goodwin L."/>
            <person name="Pitluck S."/>
            <person name="Kyrpides N."/>
            <person name="Mavromatis K."/>
            <person name="Ivanova N."/>
            <person name="Ovchinnikova G."/>
            <person name="Sims D."/>
            <person name="Meincke L."/>
            <person name="Brettin T."/>
            <person name="Detter J.C."/>
            <person name="Han C."/>
            <person name="Larimer F."/>
            <person name="Land M."/>
            <person name="Hauser L."/>
            <person name="Markowitz V."/>
            <person name="Cheng J.-F."/>
            <person name="Hugenholtz P."/>
            <person name="Woyke T."/>
            <person name="Wu D."/>
            <person name="Klenk H.-P."/>
            <person name="Eisen J.A."/>
        </authorList>
    </citation>
    <scope>NUCLEOTIDE SEQUENCE [LARGE SCALE GENOMIC DNA]</scope>
    <source>
        <strain evidence="3">ATCC 700099 / DSM 44233 / CIP 104796 / JCM 9543 / NBRC 105858 / Y-104</strain>
    </source>
</reference>
<dbReference type="Proteomes" id="UP000002218">
    <property type="component" value="Chromosome"/>
</dbReference>
<dbReference type="OrthoDB" id="3725852at2"/>
<dbReference type="Gene3D" id="3.30.70.1900">
    <property type="match status" value="1"/>
</dbReference>
<dbReference type="eggNOG" id="COG5551">
    <property type="taxonomic scope" value="Bacteria"/>
</dbReference>
<dbReference type="CDD" id="cd21141">
    <property type="entry name" value="Cas6_III-like"/>
    <property type="match status" value="1"/>
</dbReference>
<reference evidence="2 3" key="2">
    <citation type="journal article" date="2010" name="Stand. Genomic Sci.">
        <title>Complete genome sequence of Nakamurella multipartita type strain (Y-104).</title>
        <authorList>
            <person name="Tice H."/>
            <person name="Mayilraj S."/>
            <person name="Sims D."/>
            <person name="Lapidus A."/>
            <person name="Nolan M."/>
            <person name="Lucas S."/>
            <person name="Glavina Del Rio T."/>
            <person name="Copeland A."/>
            <person name="Cheng J.F."/>
            <person name="Meincke L."/>
            <person name="Bruce D."/>
            <person name="Goodwin L."/>
            <person name="Pitluck S."/>
            <person name="Ivanova N."/>
            <person name="Mavromatis K."/>
            <person name="Ovchinnikova G."/>
            <person name="Pati A."/>
            <person name="Chen A."/>
            <person name="Palaniappan K."/>
            <person name="Land M."/>
            <person name="Hauser L."/>
            <person name="Chang Y.J."/>
            <person name="Jeffries C.D."/>
            <person name="Detter J.C."/>
            <person name="Brettin T."/>
            <person name="Rohde M."/>
            <person name="Goker M."/>
            <person name="Bristow J."/>
            <person name="Eisen J.A."/>
            <person name="Markowitz V."/>
            <person name="Hugenholtz P."/>
            <person name="Kyrpides N.C."/>
            <person name="Klenk H.P."/>
            <person name="Chen F."/>
        </authorList>
    </citation>
    <scope>NUCLEOTIDE SEQUENCE [LARGE SCALE GENOMIC DNA]</scope>
    <source>
        <strain evidence="3">ATCC 700099 / DSM 44233 / CIP 104796 / JCM 9543 / NBRC 105858 / Y-104</strain>
    </source>
</reference>
<dbReference type="AlphaFoldDB" id="C8XDH3"/>
<dbReference type="HOGENOM" id="CLU_099006_0_0_11"/>
<dbReference type="InterPro" id="IPR019267">
    <property type="entry name" value="CRISPR-assoc_Cas6_C"/>
</dbReference>
<name>C8XDH3_NAKMY</name>
<sequence>MPVVVDLLLKGPERISVPVAATHAAIARRIDADHHAPVKPFTIGPPRSRPGGVVLRVGLLDDALADVLDLSFAGNAEIRLGRHFFTFASAQRVSATRWEHLADGATGGRWTVEFLTPATFRRGGRTSPWPAPESVARGLGSRWRALHPETAPALDDRQARSIWVSDVRGESVAVSGPDAVISGFVGTVTYRADRAGDEAVAFGRLLRFATFGGIGSFTAFGFGQVAVRESGMARPAAESVE</sequence>
<dbReference type="EMBL" id="CP001737">
    <property type="protein sequence ID" value="ACV77637.1"/>
    <property type="molecule type" value="Genomic_DNA"/>
</dbReference>
<dbReference type="InParanoid" id="C8XDH3"/>
<proteinExistence type="predicted"/>
<dbReference type="RefSeq" id="WP_015746549.1">
    <property type="nucleotide sequence ID" value="NC_013235.1"/>
</dbReference>
<feature type="domain" description="CRISPR-associated protein Cas6 C-terminal" evidence="1">
    <location>
        <begin position="112"/>
        <end position="225"/>
    </location>
</feature>
<organism evidence="2 3">
    <name type="scientific">Nakamurella multipartita (strain ATCC 700099 / DSM 44233 / CIP 104796 / JCM 9543 / NBRC 105858 / Y-104)</name>
    <name type="common">Microsphaera multipartita</name>
    <dbReference type="NCBI Taxonomy" id="479431"/>
    <lineage>
        <taxon>Bacteria</taxon>
        <taxon>Bacillati</taxon>
        <taxon>Actinomycetota</taxon>
        <taxon>Actinomycetes</taxon>
        <taxon>Nakamurellales</taxon>
        <taxon>Nakamurellaceae</taxon>
        <taxon>Nakamurella</taxon>
    </lineage>
</organism>
<accession>C8XDH3</accession>
<dbReference type="KEGG" id="nml:Namu_1232"/>
<keyword evidence="3" id="KW-1185">Reference proteome</keyword>
<dbReference type="STRING" id="479431.Namu_1232"/>
<evidence type="ECO:0000313" key="2">
    <source>
        <dbReference type="EMBL" id="ACV77637.1"/>
    </source>
</evidence>
<evidence type="ECO:0000259" key="1">
    <source>
        <dbReference type="Pfam" id="PF10040"/>
    </source>
</evidence>
<dbReference type="Pfam" id="PF10040">
    <property type="entry name" value="CRISPR_Cas6"/>
    <property type="match status" value="1"/>
</dbReference>